<dbReference type="OrthoDB" id="1437851at2"/>
<dbReference type="EMBL" id="VBUK01000002">
    <property type="protein sequence ID" value="TLF45597.1"/>
    <property type="molecule type" value="Genomic_DNA"/>
</dbReference>
<proteinExistence type="predicted"/>
<dbReference type="Proteomes" id="UP000308382">
    <property type="component" value="Unassembled WGS sequence"/>
</dbReference>
<comment type="caution">
    <text evidence="2">The sequence shown here is derived from an EMBL/GenBank/DDBJ whole genome shotgun (WGS) entry which is preliminary data.</text>
</comment>
<dbReference type="RefSeq" id="WP_138257445.1">
    <property type="nucleotide sequence ID" value="NZ_VBUK01000002.1"/>
</dbReference>
<reference evidence="2 3" key="1">
    <citation type="journal article" date="2017" name="Int. J. Syst. Evol. Microbiol.">
        <title>Maripseudobacter aurantiacus gen. nov., sp. nov., a novel member of the family Flavobacteriaceae isolated from a sedimentation basin.</title>
        <authorList>
            <person name="Chen C."/>
            <person name="Su Y."/>
            <person name="Tao T."/>
            <person name="Fu G."/>
            <person name="Zhang C."/>
            <person name="Sun C."/>
            <person name="Zhang X."/>
            <person name="Wu M."/>
        </authorList>
    </citation>
    <scope>NUCLEOTIDE SEQUENCE [LARGE SCALE GENOMIC DNA]</scope>
    <source>
        <strain evidence="3">CDA4</strain>
    </source>
</reference>
<sequence length="124" mass="14256">MKKFLSLMAICAIIFSANCSRVEQNNDPIIGIWFQTGTEISNGSSKSILRKEWIFNDVYLGRYHEINGNNITLQTDFKWSKEGDIYTIEYRGLENVPVDRLKIIETDQGTILEKVDGEHVAIRE</sequence>
<keyword evidence="1" id="KW-0732">Signal</keyword>
<keyword evidence="3" id="KW-1185">Reference proteome</keyword>
<organism evidence="2 3">
    <name type="scientific">Maribacter aurantiacus</name>
    <dbReference type="NCBI Taxonomy" id="1882343"/>
    <lineage>
        <taxon>Bacteria</taxon>
        <taxon>Pseudomonadati</taxon>
        <taxon>Bacteroidota</taxon>
        <taxon>Flavobacteriia</taxon>
        <taxon>Flavobacteriales</taxon>
        <taxon>Flavobacteriaceae</taxon>
        <taxon>Maribacter</taxon>
    </lineage>
</organism>
<evidence type="ECO:0000313" key="3">
    <source>
        <dbReference type="Proteomes" id="UP000308382"/>
    </source>
</evidence>
<evidence type="ECO:0000256" key="1">
    <source>
        <dbReference type="SAM" id="SignalP"/>
    </source>
</evidence>
<accession>A0A5R8M7T1</accession>
<protein>
    <recommendedName>
        <fullName evidence="4">Lipocalin-like domain-containing protein</fullName>
    </recommendedName>
</protein>
<evidence type="ECO:0008006" key="4">
    <source>
        <dbReference type="Google" id="ProtNLM"/>
    </source>
</evidence>
<dbReference type="AlphaFoldDB" id="A0A5R8M7T1"/>
<gene>
    <name evidence="2" type="ORF">FEK29_05610</name>
</gene>
<evidence type="ECO:0000313" key="2">
    <source>
        <dbReference type="EMBL" id="TLF45597.1"/>
    </source>
</evidence>
<feature type="signal peptide" evidence="1">
    <location>
        <begin position="1"/>
        <end position="19"/>
    </location>
</feature>
<feature type="chain" id="PRO_5024298661" description="Lipocalin-like domain-containing protein" evidence="1">
    <location>
        <begin position="20"/>
        <end position="124"/>
    </location>
</feature>
<name>A0A5R8M7T1_9FLAO</name>